<evidence type="ECO:0000256" key="1">
    <source>
        <dbReference type="SAM" id="Coils"/>
    </source>
</evidence>
<organism evidence="3 4">
    <name type="scientific">Trichosporon asahii var. asahii (strain CBS 8904)</name>
    <name type="common">Yeast</name>
    <dbReference type="NCBI Taxonomy" id="1220162"/>
    <lineage>
        <taxon>Eukaryota</taxon>
        <taxon>Fungi</taxon>
        <taxon>Dikarya</taxon>
        <taxon>Basidiomycota</taxon>
        <taxon>Agaricomycotina</taxon>
        <taxon>Tremellomycetes</taxon>
        <taxon>Trichosporonales</taxon>
        <taxon>Trichosporonaceae</taxon>
        <taxon>Trichosporon</taxon>
    </lineage>
</organism>
<comment type="caution">
    <text evidence="3">The sequence shown here is derived from an EMBL/GenBank/DDBJ whole genome shotgun (WGS) entry which is preliminary data.</text>
</comment>
<keyword evidence="1" id="KW-0175">Coiled coil</keyword>
<feature type="coiled-coil region" evidence="1">
    <location>
        <begin position="384"/>
        <end position="418"/>
    </location>
</feature>
<evidence type="ECO:0000313" key="3">
    <source>
        <dbReference type="EMBL" id="EKC99165.1"/>
    </source>
</evidence>
<keyword evidence="4" id="KW-1185">Reference proteome</keyword>
<dbReference type="AlphaFoldDB" id="K1VE97"/>
<reference evidence="3 4" key="1">
    <citation type="journal article" date="2012" name="Eukaryot. Cell">
        <title>Genome sequence of the Trichosporon asahii environmental strain CBS 8904.</title>
        <authorList>
            <person name="Yang R.Y."/>
            <person name="Li H.T."/>
            <person name="Zhu H."/>
            <person name="Zhou G.P."/>
            <person name="Wang M."/>
            <person name="Wang L."/>
        </authorList>
    </citation>
    <scope>NUCLEOTIDE SEQUENCE [LARGE SCALE GENOMIC DNA]</scope>
    <source>
        <strain evidence="3 4">CBS 8904</strain>
    </source>
</reference>
<feature type="region of interest" description="Disordered" evidence="2">
    <location>
        <begin position="51"/>
        <end position="72"/>
    </location>
</feature>
<gene>
    <name evidence="3" type="ORF">A1Q2_06569</name>
</gene>
<evidence type="ECO:0000313" key="4">
    <source>
        <dbReference type="Proteomes" id="UP000006757"/>
    </source>
</evidence>
<dbReference type="Proteomes" id="UP000006757">
    <property type="component" value="Unassembled WGS sequence"/>
</dbReference>
<sequence length="469" mass="52467">MTDLPEGISAMDATIMKALARSGDILRFREIANTLPTTPTVLSWVSECLTPQSSGRANTPPLPASPATPSARIAVSPTSTENHVYALSPSPEVDERILSLKRSRSSSGSLTPPPRAARSSNRTLAPSAIAIRRPRPSAPSPDPQDASGRRCAERFPRASREFLEVLIRGSALGKVKGILCWATKQWPEDPALSYDDLELFWKHIGSPRTRIAARWRKVLLEAALVYEPLEKCVIGEAPTALVMASVPNGDFVDMCNYFATRIMYMEGEKFPRSDESLTRMAANSLGTASVEMIGAMLQALPKLKTFDAKAACLRSTTAIISTVLARCNDTTPMEHTLRSRYAIHWEGHIRTAMGKMTDAELTRMRRTSYPDLLLSVRKSIAVFREREAAERLRQQHELERLRQEQEQQQRQRQVDRDALREAHPDYRPSPSPRPPPPSQPNVYVMWPGFEEKTMVYFADRTGGWDEAWD</sequence>
<dbReference type="EMBL" id="AMBO01000375">
    <property type="protein sequence ID" value="EKC99165.1"/>
    <property type="molecule type" value="Genomic_DNA"/>
</dbReference>
<feature type="region of interest" description="Disordered" evidence="2">
    <location>
        <begin position="422"/>
        <end position="443"/>
    </location>
</feature>
<name>K1VE97_TRIAC</name>
<protein>
    <submittedName>
        <fullName evidence="3">Uncharacterized protein</fullName>
    </submittedName>
</protein>
<dbReference type="InParanoid" id="K1VE97"/>
<feature type="compositionally biased region" description="Pro residues" evidence="2">
    <location>
        <begin position="427"/>
        <end position="439"/>
    </location>
</feature>
<evidence type="ECO:0000256" key="2">
    <source>
        <dbReference type="SAM" id="MobiDB-lite"/>
    </source>
</evidence>
<dbReference type="HOGENOM" id="CLU_600187_0_0_1"/>
<feature type="region of interest" description="Disordered" evidence="2">
    <location>
        <begin position="101"/>
        <end position="151"/>
    </location>
</feature>
<accession>K1VE97</accession>
<proteinExistence type="predicted"/>